<accession>A0A438IQC1</accession>
<keyword evidence="5" id="KW-0342">GTP-binding</keyword>
<comment type="subcellular location">
    <subcellularLocation>
        <location evidence="1">Cytoplasm</location>
    </subcellularLocation>
</comment>
<dbReference type="GO" id="GO:0005737">
    <property type="term" value="C:cytoplasm"/>
    <property type="evidence" value="ECO:0007669"/>
    <property type="project" value="UniProtKB-SubCell"/>
</dbReference>
<dbReference type="AlphaFoldDB" id="A0A438IQC1"/>
<dbReference type="GO" id="GO:0005525">
    <property type="term" value="F:GTP binding"/>
    <property type="evidence" value="ECO:0007669"/>
    <property type="project" value="UniProtKB-KW"/>
</dbReference>
<dbReference type="Proteomes" id="UP000288805">
    <property type="component" value="Unassembled WGS sequence"/>
</dbReference>
<dbReference type="FunFam" id="2.40.30.10:FF:000020">
    <property type="entry name" value="Translation elongation factor EF-1"/>
    <property type="match status" value="1"/>
</dbReference>
<evidence type="ECO:0000256" key="1">
    <source>
        <dbReference type="ARBA" id="ARBA00004496"/>
    </source>
</evidence>
<proteinExistence type="predicted"/>
<dbReference type="InterPro" id="IPR009000">
    <property type="entry name" value="Transl_B-barrel_sf"/>
</dbReference>
<dbReference type="InterPro" id="IPR050100">
    <property type="entry name" value="TRAFAC_GTPase_members"/>
</dbReference>
<keyword evidence="7" id="KW-0648">Protein biosynthesis</keyword>
<comment type="caution">
    <text evidence="7">The sequence shown here is derived from an EMBL/GenBank/DDBJ whole genome shotgun (WGS) entry which is preliminary data.</text>
</comment>
<dbReference type="Pfam" id="PF03144">
    <property type="entry name" value="GTP_EFTU_D2"/>
    <property type="match status" value="1"/>
</dbReference>
<evidence type="ECO:0000313" key="8">
    <source>
        <dbReference type="Proteomes" id="UP000288805"/>
    </source>
</evidence>
<dbReference type="InterPro" id="IPR004161">
    <property type="entry name" value="EFTu-like_2"/>
</dbReference>
<dbReference type="GO" id="GO:0003746">
    <property type="term" value="F:translation elongation factor activity"/>
    <property type="evidence" value="ECO:0007669"/>
    <property type="project" value="UniProtKB-KW"/>
</dbReference>
<protein>
    <submittedName>
        <fullName evidence="7">Elongation factor 1-alpha</fullName>
    </submittedName>
</protein>
<dbReference type="Gene3D" id="2.40.30.10">
    <property type="entry name" value="Translation factors"/>
    <property type="match status" value="2"/>
</dbReference>
<evidence type="ECO:0000256" key="5">
    <source>
        <dbReference type="ARBA" id="ARBA00023134"/>
    </source>
</evidence>
<keyword evidence="2" id="KW-0488">Methylation</keyword>
<name>A0A438IQC1_VITVI</name>
<dbReference type="EMBL" id="QGNW01000090">
    <property type="protein sequence ID" value="RVW98918.1"/>
    <property type="molecule type" value="Genomic_DNA"/>
</dbReference>
<keyword evidence="4" id="KW-0547">Nucleotide-binding</keyword>
<evidence type="ECO:0000259" key="6">
    <source>
        <dbReference type="Pfam" id="PF03144"/>
    </source>
</evidence>
<reference evidence="7 8" key="1">
    <citation type="journal article" date="2018" name="PLoS Genet.">
        <title>Population sequencing reveals clonal diversity and ancestral inbreeding in the grapevine cultivar Chardonnay.</title>
        <authorList>
            <person name="Roach M.J."/>
            <person name="Johnson D.L."/>
            <person name="Bohlmann J."/>
            <person name="van Vuuren H.J."/>
            <person name="Jones S.J."/>
            <person name="Pretorius I.S."/>
            <person name="Schmidt S.A."/>
            <person name="Borneman A.R."/>
        </authorList>
    </citation>
    <scope>NUCLEOTIDE SEQUENCE [LARGE SCALE GENOMIC DNA]</scope>
    <source>
        <strain evidence="8">cv. Chardonnay</strain>
        <tissue evidence="7">Leaf</tissue>
    </source>
</reference>
<dbReference type="SUPFAM" id="SSF50447">
    <property type="entry name" value="Translation proteins"/>
    <property type="match status" value="1"/>
</dbReference>
<dbReference type="PANTHER" id="PTHR23115">
    <property type="entry name" value="TRANSLATION FACTOR"/>
    <property type="match status" value="1"/>
</dbReference>
<evidence type="ECO:0000313" key="7">
    <source>
        <dbReference type="EMBL" id="RVW98918.1"/>
    </source>
</evidence>
<sequence length="186" mass="19818">MPICDVIKPSSSGQVSACGKLEAGALRSGFKVLVMPSGDVATVRSLERDSQTCAIARAGDNVAVCLQGIDGSNVMAGGVLCHPEVPVAVATHLELKLEFHTHHSKEAATIVKILSLLDPKTGKVTKTAPRCVTASRVQYWSGSKCDIGLLVCSLIGGFEWSSMRGRVLKCRALGRAFLEQWEELLL</sequence>
<organism evidence="7 8">
    <name type="scientific">Vitis vinifera</name>
    <name type="common">Grape</name>
    <dbReference type="NCBI Taxonomy" id="29760"/>
    <lineage>
        <taxon>Eukaryota</taxon>
        <taxon>Viridiplantae</taxon>
        <taxon>Streptophyta</taxon>
        <taxon>Embryophyta</taxon>
        <taxon>Tracheophyta</taxon>
        <taxon>Spermatophyta</taxon>
        <taxon>Magnoliopsida</taxon>
        <taxon>eudicotyledons</taxon>
        <taxon>Gunneridae</taxon>
        <taxon>Pentapetalae</taxon>
        <taxon>rosids</taxon>
        <taxon>Vitales</taxon>
        <taxon>Vitaceae</taxon>
        <taxon>Viteae</taxon>
        <taxon>Vitis</taxon>
    </lineage>
</organism>
<gene>
    <name evidence="7" type="primary">tuf</name>
    <name evidence="7" type="ORF">CK203_033801</name>
</gene>
<evidence type="ECO:0000256" key="2">
    <source>
        <dbReference type="ARBA" id="ARBA00022481"/>
    </source>
</evidence>
<keyword evidence="3" id="KW-0963">Cytoplasm</keyword>
<evidence type="ECO:0000256" key="4">
    <source>
        <dbReference type="ARBA" id="ARBA00022741"/>
    </source>
</evidence>
<evidence type="ECO:0000256" key="3">
    <source>
        <dbReference type="ARBA" id="ARBA00022490"/>
    </source>
</evidence>
<keyword evidence="7" id="KW-0251">Elongation factor</keyword>
<feature type="domain" description="Translation elongation factor EFTu-like" evidence="6">
    <location>
        <begin position="18"/>
        <end position="81"/>
    </location>
</feature>